<evidence type="ECO:0000256" key="1">
    <source>
        <dbReference type="SAM" id="MobiDB-lite"/>
    </source>
</evidence>
<keyword evidence="2" id="KW-0732">Signal</keyword>
<dbReference type="HOGENOM" id="CLU_1046219_0_0_1"/>
<protein>
    <submittedName>
        <fullName evidence="3">Uncharacterized protein</fullName>
    </submittedName>
</protein>
<sequence>MVRLPVRYSLVAILAFPFAAPAFASPLGADYVTKDAIVISSDIPPERAQCVEGLRCWRGGQAKPKNLSGPRNKRGPPAASKGFKKSGATEPRPPFSPMSDGTWPDSDKGEDVTYYEPESGYANGYEYGYTNKKPDGDNKGCYWGDSDASTQKQFNCPGCRKDFDEVSSHVEEGTEPKCAVCAAVGEGRGSSGSNIAARSERHQTVLGAGIPPNTAAIANGPKFAAVCVVTQLSQMCIAAGNAVCSSTGTLDAKDPRCARACNCVRV</sequence>
<dbReference type="AlphaFoldDB" id="S3CEE3"/>
<feature type="signal peptide" evidence="2">
    <location>
        <begin position="1"/>
        <end position="24"/>
    </location>
</feature>
<reference evidence="3 4" key="1">
    <citation type="journal article" date="2013" name="BMC Genomics">
        <title>The genome and transcriptome of the pine saprophyte Ophiostoma piceae, and a comparison with the bark beetle-associated pine pathogen Grosmannia clavigera.</title>
        <authorList>
            <person name="Haridas S."/>
            <person name="Wang Y."/>
            <person name="Lim L."/>
            <person name="Massoumi Alamouti S."/>
            <person name="Jackman S."/>
            <person name="Docking R."/>
            <person name="Robertson G."/>
            <person name="Birol I."/>
            <person name="Bohlmann J."/>
            <person name="Breuil C."/>
        </authorList>
    </citation>
    <scope>NUCLEOTIDE SEQUENCE [LARGE SCALE GENOMIC DNA]</scope>
    <source>
        <strain evidence="3 4">UAMH 11346</strain>
    </source>
</reference>
<evidence type="ECO:0000256" key="2">
    <source>
        <dbReference type="SAM" id="SignalP"/>
    </source>
</evidence>
<accession>S3CEE3</accession>
<dbReference type="VEuPathDB" id="FungiDB:F503_05541"/>
<evidence type="ECO:0000313" key="4">
    <source>
        <dbReference type="Proteomes" id="UP000016923"/>
    </source>
</evidence>
<keyword evidence="4" id="KW-1185">Reference proteome</keyword>
<organism evidence="3 4">
    <name type="scientific">Ophiostoma piceae (strain UAMH 11346)</name>
    <name type="common">Sap stain fungus</name>
    <dbReference type="NCBI Taxonomy" id="1262450"/>
    <lineage>
        <taxon>Eukaryota</taxon>
        <taxon>Fungi</taxon>
        <taxon>Dikarya</taxon>
        <taxon>Ascomycota</taxon>
        <taxon>Pezizomycotina</taxon>
        <taxon>Sordariomycetes</taxon>
        <taxon>Sordariomycetidae</taxon>
        <taxon>Ophiostomatales</taxon>
        <taxon>Ophiostomataceae</taxon>
        <taxon>Ophiostoma</taxon>
    </lineage>
</organism>
<feature type="chain" id="PRO_5004518643" evidence="2">
    <location>
        <begin position="25"/>
        <end position="266"/>
    </location>
</feature>
<gene>
    <name evidence="3" type="ORF">F503_05541</name>
</gene>
<dbReference type="EMBL" id="KE148146">
    <property type="protein sequence ID" value="EPE10446.1"/>
    <property type="molecule type" value="Genomic_DNA"/>
</dbReference>
<name>S3CEE3_OPHP1</name>
<evidence type="ECO:0000313" key="3">
    <source>
        <dbReference type="EMBL" id="EPE10446.1"/>
    </source>
</evidence>
<proteinExistence type="predicted"/>
<dbReference type="Proteomes" id="UP000016923">
    <property type="component" value="Unassembled WGS sequence"/>
</dbReference>
<feature type="region of interest" description="Disordered" evidence="1">
    <location>
        <begin position="61"/>
        <end position="115"/>
    </location>
</feature>